<evidence type="ECO:0008006" key="4">
    <source>
        <dbReference type="Google" id="ProtNLM"/>
    </source>
</evidence>
<evidence type="ECO:0000313" key="2">
    <source>
        <dbReference type="EMBL" id="EHL09455.1"/>
    </source>
</evidence>
<protein>
    <recommendedName>
        <fullName evidence="4">Zinc-ribbon domain-containing protein</fullName>
    </recommendedName>
</protein>
<reference evidence="2 3" key="1">
    <citation type="submission" date="2011-08" db="EMBL/GenBank/DDBJ databases">
        <title>The Genome Sequence of Oribacterium sp. ACB7.</title>
        <authorList>
            <consortium name="The Broad Institute Genome Sequencing Platform"/>
            <person name="Earl A."/>
            <person name="Ward D."/>
            <person name="Feldgarden M."/>
            <person name="Gevers D."/>
            <person name="Sizova M."/>
            <person name="Hazen A."/>
            <person name="Epstein S."/>
            <person name="Young S.K."/>
            <person name="Zeng Q."/>
            <person name="Gargeya S."/>
            <person name="Fitzgerald M."/>
            <person name="Haas B."/>
            <person name="Abouelleil A."/>
            <person name="Alvarado L."/>
            <person name="Arachchi H.M."/>
            <person name="Berlin A."/>
            <person name="Brown A."/>
            <person name="Chapman S.B."/>
            <person name="Chen Z."/>
            <person name="Dunbar C."/>
            <person name="Freedman E."/>
            <person name="Gearin G."/>
            <person name="Gellesch M."/>
            <person name="Goldberg J."/>
            <person name="Griggs A."/>
            <person name="Gujja S."/>
            <person name="Heiman D."/>
            <person name="Howarth C."/>
            <person name="Larson L."/>
            <person name="Lui A."/>
            <person name="MacDonald P.J.P."/>
            <person name="Montmayeur A."/>
            <person name="Murphy C."/>
            <person name="Neiman D."/>
            <person name="Pearson M."/>
            <person name="Priest M."/>
            <person name="Roberts A."/>
            <person name="Saif S."/>
            <person name="Shea T."/>
            <person name="Shenoy N."/>
            <person name="Sisk P."/>
            <person name="Stolte C."/>
            <person name="Sykes S."/>
            <person name="Wortman J."/>
            <person name="Nusbaum C."/>
            <person name="Birren B."/>
        </authorList>
    </citation>
    <scope>NUCLEOTIDE SEQUENCE [LARGE SCALE GENOMIC DNA]</scope>
    <source>
        <strain evidence="2 3">ACB7</strain>
    </source>
</reference>
<comment type="caution">
    <text evidence="2">The sequence shown here is derived from an EMBL/GenBank/DDBJ whole genome shotgun (WGS) entry which is preliminary data.</text>
</comment>
<name>G9WWQ2_9FIRM</name>
<organism evidence="2 3">
    <name type="scientific">Oribacterium asaccharolyticum ACB7</name>
    <dbReference type="NCBI Taxonomy" id="796944"/>
    <lineage>
        <taxon>Bacteria</taxon>
        <taxon>Bacillati</taxon>
        <taxon>Bacillota</taxon>
        <taxon>Clostridia</taxon>
        <taxon>Lachnospirales</taxon>
        <taxon>Lachnospiraceae</taxon>
        <taxon>Oribacterium</taxon>
    </lineage>
</organism>
<keyword evidence="1" id="KW-1133">Transmembrane helix</keyword>
<dbReference type="PATRIC" id="fig|796944.3.peg.2254"/>
<keyword evidence="3" id="KW-1185">Reference proteome</keyword>
<evidence type="ECO:0000256" key="1">
    <source>
        <dbReference type="SAM" id="Phobius"/>
    </source>
</evidence>
<dbReference type="EMBL" id="AFZD01000021">
    <property type="protein sequence ID" value="EHL09455.1"/>
    <property type="molecule type" value="Genomic_DNA"/>
</dbReference>
<accession>G9WWQ2</accession>
<sequence length="574" mass="64660">MRNCPNCGNAVQDGCLFCTHCGEKLEEHPVGEGTPVQEAVGGEAPVQNSVNPVHVASGGAASQETKEKKGGKPYFLIGVAAVFIAVLVGVLLLGKTVLSMGLFLSPKQKFLKYQADYFNEKLKNVEALEIFPLTKKNITFTISGEVRGNKEVAKYLEDSSIVMKTKTNPEKGSYQASLLFNLMGEDVLDAYGEYADGKLGLAFPSLEKKFYQGELQSILNHSSDEEIELPNFNKMKENRKLAEKLFKKYGSLLSEFFTEENFTVEKGRFTMPIYGKGFEEEEFEGTIYRFKPSAEDLEGILEKIADKLEKDEDCAKFLIQSGLGIMISEHIAYYEFIDESRLADFADWLRENAEELAEELEEKHIMWVLTMEGKEVRKIQIGTDIEDDDEFKWEDGDRIFFNCISGRHEKIRADLFGFGLREDAKAFFIKNVYTDKGKTLDGNFYLLSPIFPVSPFRHIEYSVEKGKKDKMLALPYGEYDFSDALGDGLRGKMTVKDGKKNSTDYEIKISGLEEDYLPEIKTLSIQVNAKEGADLSRPKGKTVDISDYTLYEVKELGEAFSEELSNIGEEIFGN</sequence>
<gene>
    <name evidence="2" type="ORF">HMPREF9624_01496</name>
</gene>
<keyword evidence="1" id="KW-0472">Membrane</keyword>
<dbReference type="RefSeq" id="WP_009537257.1">
    <property type="nucleotide sequence ID" value="NZ_JH414505.1"/>
</dbReference>
<dbReference type="AlphaFoldDB" id="G9WWQ2"/>
<keyword evidence="1" id="KW-0812">Transmembrane</keyword>
<dbReference type="Proteomes" id="UP000003527">
    <property type="component" value="Unassembled WGS sequence"/>
</dbReference>
<feature type="transmembrane region" description="Helical" evidence="1">
    <location>
        <begin position="74"/>
        <end position="94"/>
    </location>
</feature>
<proteinExistence type="predicted"/>
<evidence type="ECO:0000313" key="3">
    <source>
        <dbReference type="Proteomes" id="UP000003527"/>
    </source>
</evidence>
<dbReference type="HOGENOM" id="CLU_416095_0_0_9"/>